<dbReference type="SMART" id="SM00129">
    <property type="entry name" value="KISc"/>
    <property type="match status" value="1"/>
</dbReference>
<evidence type="ECO:0000256" key="7">
    <source>
        <dbReference type="ARBA" id="ARBA00023175"/>
    </source>
</evidence>
<dbReference type="PRINTS" id="PR00380">
    <property type="entry name" value="KINESINHEAVY"/>
</dbReference>
<keyword evidence="5 9" id="KW-0067">ATP-binding</keyword>
<evidence type="ECO:0000256" key="1">
    <source>
        <dbReference type="ARBA" id="ARBA00004186"/>
    </source>
</evidence>
<feature type="region of interest" description="Disordered" evidence="11">
    <location>
        <begin position="1230"/>
        <end position="1313"/>
    </location>
</feature>
<feature type="compositionally biased region" description="Basic residues" evidence="11">
    <location>
        <begin position="1270"/>
        <end position="1279"/>
    </location>
</feature>
<evidence type="ECO:0000256" key="10">
    <source>
        <dbReference type="SAM" id="Coils"/>
    </source>
</evidence>
<sequence length="1381" mass="160966">MAEDQSYLFPLQGSISEFSFKAPLGATKKNLLPIFDDILEDAKEDVVKVYLRIRPVASIKRPSLVGWDDHQLTMEAPDDSATYKNEQHHKKYQHKFVFTKIFAPDADQRNIFEECVLEPIKNFIRGEDGLLFTYGTTNAGKTYTIQGTVTKPGIIPRALHLLFASIKGRVNTENNFKLTNGSSLIVLDNSSAGVELEYKQAILNKSFDTESVDTLSCLTETCSRPSEIEEFISGTFREMQHHLHKEQDSTFINRDKCDMNFSVFVSFAEIYNENLYDLLEPPMDVLRRHRDGPKKRSLQFGRDLKGNTYIKGLRQIKVSSGDEAFQVLLFGQNNLQFASTELNSVSSRSHCIFSIILVRHADTEDPVITTINTFSFCDLAGTERAKKTHNIGERLKESQNINTSLLVLGRCLKAIRHNQKTKDKCMVPFRDSKLTQLFRQPLLSKNSSVAMIVNINPDPHIFDETITVLKFSAVAMEQLMNLVEHYKAKAREERQRNHTLEQDLRNEMADQASAMVAQVQQEWEDRHFRLEQAQEELAQWRLERLEEGYEKELKKCRLAQTKSHDTEQMVELQTQLDDLKNRCSEMEQENTMLKELRIQSSQETKDLEVEVSRLKFQLSANSQDLTNAKKLLVAQMNDDSSSVIVELKLQLEMERKTNLGHSTKIKELNETLESAKEDFQILTNERNELEEQLEISEKYVALKSEELKDLSAQLRSCRSKLLEQSQHLDGKDETIFKLNSHCHELEEEIKALKQTVVTNQEWLAESRRNLENSENKCQDFEITIKEQKSSLEEWGSKCQNYEITIKEHKTSLLEWESKYQDIEETNLRLLQRVEELERSLKDLKSVVKEYDVESLYSHKDRVLELEKSLTELECRLKETTASYQDSQETIEILKKTLEESESSLLQATSIHIENVSVLEISLAECKSQLKDMKDSHNDSLEKVKRFEKELVESESLIQSLRQEVLLYSEEKALKEAALAERDAKLKELETSEQVYMAKVKDLEKTLEDLNSRLKTVKLVHDKKREEEINTLQKEVKKLLQCNLSMKEELDEKIAEVARLEQEIKNQQTSKLCDDRKQLYSNYEVQVENLKVQLQAYKEEGILAEVFRSEVNKKTQEIERLKEENEQMHQEIEFHAKEMDQLKSRRDQQFKAYEDLLKNAREETEREKKELSHFQEILYKTTPNSLRKESHVELEQLRREIDDKDRELSYYKEKVAKQEERVKKYQKELMSRSETFKQPLERSASTTRIPTPASSRRPLKTQLDENSSSRRSSRQRKKCVKQLLPPPIVVSSDFEEQSEEKEKKKSSRRKLYNRTDEEVHLTGINVQEPESTVHSPNTMIKHNLRTRRYTFTLKGGSLNFMGYNSDLIMKSKIYKLKLCVFV</sequence>
<dbReference type="PANTHER" id="PTHR47970">
    <property type="entry name" value="KINESIN-LIKE PROTEIN KIF11"/>
    <property type="match status" value="1"/>
</dbReference>
<protein>
    <recommendedName>
        <fullName evidence="12">Kinesin motor domain-containing protein</fullName>
    </recommendedName>
</protein>
<gene>
    <name evidence="13" type="ORF">TMSB3V08_LOCUS6135</name>
</gene>
<dbReference type="InterPro" id="IPR047149">
    <property type="entry name" value="KIF11-like"/>
</dbReference>
<dbReference type="PANTHER" id="PTHR47970:SF29">
    <property type="entry name" value="KINESIN FAMILY MEMBER 20B"/>
    <property type="match status" value="1"/>
</dbReference>
<keyword evidence="7 9" id="KW-0505">Motor protein</keyword>
<keyword evidence="2" id="KW-0963">Cytoplasm</keyword>
<evidence type="ECO:0000256" key="9">
    <source>
        <dbReference type="PROSITE-ProRule" id="PRU00283"/>
    </source>
</evidence>
<feature type="compositionally biased region" description="Polar residues" evidence="11">
    <location>
        <begin position="1242"/>
        <end position="1253"/>
    </location>
</feature>
<comment type="similarity">
    <text evidence="9">Belongs to the TRAFAC class myosin-kinesin ATPase superfamily. Kinesin family.</text>
</comment>
<evidence type="ECO:0000256" key="3">
    <source>
        <dbReference type="ARBA" id="ARBA00022553"/>
    </source>
</evidence>
<evidence type="ECO:0000256" key="6">
    <source>
        <dbReference type="ARBA" id="ARBA00023054"/>
    </source>
</evidence>
<evidence type="ECO:0000313" key="13">
    <source>
        <dbReference type="EMBL" id="CAD7429357.1"/>
    </source>
</evidence>
<dbReference type="EMBL" id="OB794050">
    <property type="protein sequence ID" value="CAD7429357.1"/>
    <property type="molecule type" value="Genomic_DNA"/>
</dbReference>
<feature type="coiled-coil region" evidence="10">
    <location>
        <begin position="735"/>
        <end position="903"/>
    </location>
</feature>
<dbReference type="GO" id="GO:0072686">
    <property type="term" value="C:mitotic spindle"/>
    <property type="evidence" value="ECO:0007669"/>
    <property type="project" value="TreeGrafter"/>
</dbReference>
<feature type="coiled-coil region" evidence="10">
    <location>
        <begin position="476"/>
        <end position="510"/>
    </location>
</feature>
<dbReference type="GO" id="GO:0005876">
    <property type="term" value="C:spindle microtubule"/>
    <property type="evidence" value="ECO:0007669"/>
    <property type="project" value="TreeGrafter"/>
</dbReference>
<proteinExistence type="inferred from homology"/>
<evidence type="ECO:0000259" key="12">
    <source>
        <dbReference type="PROSITE" id="PS50067"/>
    </source>
</evidence>
<evidence type="ECO:0000256" key="4">
    <source>
        <dbReference type="ARBA" id="ARBA00022741"/>
    </source>
</evidence>
<accession>A0A7R9HNZ3</accession>
<reference evidence="13" key="1">
    <citation type="submission" date="2020-11" db="EMBL/GenBank/DDBJ databases">
        <authorList>
            <person name="Tran Van P."/>
        </authorList>
    </citation>
    <scope>NUCLEOTIDE SEQUENCE</scope>
</reference>
<dbReference type="Gene3D" id="3.40.850.10">
    <property type="entry name" value="Kinesin motor domain"/>
    <property type="match status" value="2"/>
</dbReference>
<dbReference type="GO" id="GO:0007018">
    <property type="term" value="P:microtubule-based movement"/>
    <property type="evidence" value="ECO:0007669"/>
    <property type="project" value="InterPro"/>
</dbReference>
<dbReference type="GO" id="GO:0008574">
    <property type="term" value="F:plus-end-directed microtubule motor activity"/>
    <property type="evidence" value="ECO:0007669"/>
    <property type="project" value="TreeGrafter"/>
</dbReference>
<dbReference type="GO" id="GO:0051231">
    <property type="term" value="P:spindle elongation"/>
    <property type="evidence" value="ECO:0007669"/>
    <property type="project" value="TreeGrafter"/>
</dbReference>
<comment type="subcellular location">
    <subcellularLocation>
        <location evidence="1">Cytoplasm</location>
        <location evidence="1">Cytoskeleton</location>
        <location evidence="1">Spindle</location>
    </subcellularLocation>
</comment>
<keyword evidence="6 10" id="KW-0175">Coiled coil</keyword>
<feature type="coiled-coil region" evidence="10">
    <location>
        <begin position="658"/>
        <end position="706"/>
    </location>
</feature>
<dbReference type="InterPro" id="IPR001752">
    <property type="entry name" value="Kinesin_motor_dom"/>
</dbReference>
<evidence type="ECO:0000256" key="5">
    <source>
        <dbReference type="ARBA" id="ARBA00022840"/>
    </source>
</evidence>
<keyword evidence="8" id="KW-0206">Cytoskeleton</keyword>
<dbReference type="InterPro" id="IPR036961">
    <property type="entry name" value="Kinesin_motor_dom_sf"/>
</dbReference>
<organism evidence="13">
    <name type="scientific">Timema monikensis</name>
    <dbReference type="NCBI Taxonomy" id="170555"/>
    <lineage>
        <taxon>Eukaryota</taxon>
        <taxon>Metazoa</taxon>
        <taxon>Ecdysozoa</taxon>
        <taxon>Arthropoda</taxon>
        <taxon>Hexapoda</taxon>
        <taxon>Insecta</taxon>
        <taxon>Pterygota</taxon>
        <taxon>Neoptera</taxon>
        <taxon>Polyneoptera</taxon>
        <taxon>Phasmatodea</taxon>
        <taxon>Timematodea</taxon>
        <taxon>Timematoidea</taxon>
        <taxon>Timematidae</taxon>
        <taxon>Timema</taxon>
    </lineage>
</organism>
<dbReference type="GO" id="GO:0005524">
    <property type="term" value="F:ATP binding"/>
    <property type="evidence" value="ECO:0007669"/>
    <property type="project" value="UniProtKB-UniRule"/>
</dbReference>
<feature type="coiled-coil region" evidence="10">
    <location>
        <begin position="542"/>
        <end position="596"/>
    </location>
</feature>
<evidence type="ECO:0000256" key="11">
    <source>
        <dbReference type="SAM" id="MobiDB-lite"/>
    </source>
</evidence>
<dbReference type="GO" id="GO:0090307">
    <property type="term" value="P:mitotic spindle assembly"/>
    <property type="evidence" value="ECO:0007669"/>
    <property type="project" value="TreeGrafter"/>
</dbReference>
<dbReference type="Pfam" id="PF00225">
    <property type="entry name" value="Kinesin"/>
    <property type="match status" value="1"/>
</dbReference>
<dbReference type="PROSITE" id="PS50067">
    <property type="entry name" value="KINESIN_MOTOR_2"/>
    <property type="match status" value="1"/>
</dbReference>
<dbReference type="Gene3D" id="1.10.287.1490">
    <property type="match status" value="1"/>
</dbReference>
<evidence type="ECO:0000256" key="2">
    <source>
        <dbReference type="ARBA" id="ARBA00022490"/>
    </source>
</evidence>
<keyword evidence="3" id="KW-0597">Phosphoprotein</keyword>
<dbReference type="SUPFAM" id="SSF57997">
    <property type="entry name" value="Tropomyosin"/>
    <property type="match status" value="1"/>
</dbReference>
<dbReference type="GO" id="GO:0005634">
    <property type="term" value="C:nucleus"/>
    <property type="evidence" value="ECO:0007669"/>
    <property type="project" value="TreeGrafter"/>
</dbReference>
<evidence type="ECO:0000256" key="8">
    <source>
        <dbReference type="ARBA" id="ARBA00023212"/>
    </source>
</evidence>
<feature type="domain" description="Kinesin motor" evidence="12">
    <location>
        <begin position="46"/>
        <end position="478"/>
    </location>
</feature>
<feature type="binding site" evidence="9">
    <location>
        <begin position="135"/>
        <end position="142"/>
    </location>
    <ligand>
        <name>ATP</name>
        <dbReference type="ChEBI" id="CHEBI:30616"/>
    </ligand>
</feature>
<dbReference type="GO" id="GO:0008017">
    <property type="term" value="F:microtubule binding"/>
    <property type="evidence" value="ECO:0007669"/>
    <property type="project" value="InterPro"/>
</dbReference>
<dbReference type="InterPro" id="IPR027417">
    <property type="entry name" value="P-loop_NTPase"/>
</dbReference>
<keyword evidence="4 9" id="KW-0547">Nucleotide-binding</keyword>
<dbReference type="SUPFAM" id="SSF52540">
    <property type="entry name" value="P-loop containing nucleoside triphosphate hydrolases"/>
    <property type="match status" value="1"/>
</dbReference>
<name>A0A7R9HNZ3_9NEOP</name>